<feature type="signal peptide" evidence="1">
    <location>
        <begin position="1"/>
        <end position="21"/>
    </location>
</feature>
<dbReference type="InterPro" id="IPR004314">
    <property type="entry name" value="Neprosin"/>
</dbReference>
<evidence type="ECO:0000313" key="3">
    <source>
        <dbReference type="EMBL" id="KAJ3696387.1"/>
    </source>
</evidence>
<sequence length="286" mass="30278">MVNRVTLLVLLLTLLCIQSQGTRHNLELETATSASGDDLTASQDAPGSANVASSLSAIFQPQLGDFLSSYFAVYQAANGAYFGGGGRFDIYGHPNVTGHDTITTAVWIVGERDDRTLDAIQAGWHAADLGCSNTACEGFVKSDTAPISPGDALPISTPDEIHELIMWIEKDETGDWWLYASTESTASGKVGHWPKSLFSKLAQNATVVSYGGFVQVKKGSVSPPMGSGHFPNDTAAFFSNVEYVDEFGRKIAGNLAAVVTDKNCYDVGNMGDATFFYGGPGGCVPV</sequence>
<dbReference type="PROSITE" id="PS52045">
    <property type="entry name" value="NEPROSIN_PEP_CD"/>
    <property type="match status" value="1"/>
</dbReference>
<dbReference type="Pfam" id="PF03080">
    <property type="entry name" value="Neprosin"/>
    <property type="match status" value="1"/>
</dbReference>
<name>A0AAD6EPI3_9POAL</name>
<protein>
    <recommendedName>
        <fullName evidence="2">Neprosin PEP catalytic domain-containing protein</fullName>
    </recommendedName>
</protein>
<dbReference type="EMBL" id="JAMRDG010000001">
    <property type="protein sequence ID" value="KAJ3696387.1"/>
    <property type="molecule type" value="Genomic_DNA"/>
</dbReference>
<evidence type="ECO:0000256" key="1">
    <source>
        <dbReference type="SAM" id="SignalP"/>
    </source>
</evidence>
<evidence type="ECO:0000313" key="4">
    <source>
        <dbReference type="Proteomes" id="UP001210211"/>
    </source>
</evidence>
<dbReference type="Proteomes" id="UP001210211">
    <property type="component" value="Unassembled WGS sequence"/>
</dbReference>
<feature type="chain" id="PRO_5042291016" description="Neprosin PEP catalytic domain-containing protein" evidence="1">
    <location>
        <begin position="22"/>
        <end position="286"/>
    </location>
</feature>
<dbReference type="InterPro" id="IPR053168">
    <property type="entry name" value="Glutamic_endopeptidase"/>
</dbReference>
<accession>A0AAD6EPI3</accession>
<keyword evidence="4" id="KW-1185">Reference proteome</keyword>
<dbReference type="AlphaFoldDB" id="A0AAD6EPI3"/>
<organism evidence="3 4">
    <name type="scientific">Rhynchospora tenuis</name>
    <dbReference type="NCBI Taxonomy" id="198213"/>
    <lineage>
        <taxon>Eukaryota</taxon>
        <taxon>Viridiplantae</taxon>
        <taxon>Streptophyta</taxon>
        <taxon>Embryophyta</taxon>
        <taxon>Tracheophyta</taxon>
        <taxon>Spermatophyta</taxon>
        <taxon>Magnoliopsida</taxon>
        <taxon>Liliopsida</taxon>
        <taxon>Poales</taxon>
        <taxon>Cyperaceae</taxon>
        <taxon>Cyperoideae</taxon>
        <taxon>Rhynchosporeae</taxon>
        <taxon>Rhynchospora</taxon>
    </lineage>
</organism>
<dbReference type="PANTHER" id="PTHR31589">
    <property type="entry name" value="PROTEIN, PUTATIVE (DUF239)-RELATED-RELATED"/>
    <property type="match status" value="1"/>
</dbReference>
<proteinExistence type="predicted"/>
<evidence type="ECO:0000259" key="2">
    <source>
        <dbReference type="PROSITE" id="PS52045"/>
    </source>
</evidence>
<comment type="caution">
    <text evidence="3">The sequence shown here is derived from an EMBL/GenBank/DDBJ whole genome shotgun (WGS) entry which is preliminary data.</text>
</comment>
<keyword evidence="1" id="KW-0732">Signal</keyword>
<reference evidence="3 4" key="1">
    <citation type="journal article" date="2022" name="Cell">
        <title>Repeat-based holocentromeres influence genome architecture and karyotype evolution.</title>
        <authorList>
            <person name="Hofstatter P.G."/>
            <person name="Thangavel G."/>
            <person name="Lux T."/>
            <person name="Neumann P."/>
            <person name="Vondrak T."/>
            <person name="Novak P."/>
            <person name="Zhang M."/>
            <person name="Costa L."/>
            <person name="Castellani M."/>
            <person name="Scott A."/>
            <person name="Toegelov H."/>
            <person name="Fuchs J."/>
            <person name="Mata-Sucre Y."/>
            <person name="Dias Y."/>
            <person name="Vanzela A.L.L."/>
            <person name="Huettel B."/>
            <person name="Almeida C.C.S."/>
            <person name="Simkova H."/>
            <person name="Souza G."/>
            <person name="Pedrosa-Harand A."/>
            <person name="Macas J."/>
            <person name="Mayer K.F.X."/>
            <person name="Houben A."/>
            <person name="Marques A."/>
        </authorList>
    </citation>
    <scope>NUCLEOTIDE SEQUENCE [LARGE SCALE GENOMIC DNA]</scope>
    <source>
        <strain evidence="3">RhyTen1mFocal</strain>
    </source>
</reference>
<feature type="domain" description="Neprosin PEP catalytic" evidence="2">
    <location>
        <begin position="62"/>
        <end position="284"/>
    </location>
</feature>
<gene>
    <name evidence="3" type="ORF">LUZ61_000092</name>
</gene>
<dbReference type="PANTHER" id="PTHR31589:SF110">
    <property type="entry name" value="PROTEIN, PUTATIVE (DUF239)-RELATED"/>
    <property type="match status" value="1"/>
</dbReference>